<dbReference type="Proteomes" id="UP001154282">
    <property type="component" value="Unassembled WGS sequence"/>
</dbReference>
<feature type="repeat" description="PPR" evidence="2">
    <location>
        <begin position="362"/>
        <end position="396"/>
    </location>
</feature>
<dbReference type="GO" id="GO:0009451">
    <property type="term" value="P:RNA modification"/>
    <property type="evidence" value="ECO:0007669"/>
    <property type="project" value="InterPro"/>
</dbReference>
<dbReference type="GO" id="GO:0003723">
    <property type="term" value="F:RNA binding"/>
    <property type="evidence" value="ECO:0007669"/>
    <property type="project" value="InterPro"/>
</dbReference>
<dbReference type="AlphaFoldDB" id="A0AAV0N368"/>
<dbReference type="FunFam" id="1.25.40.10:FF:000158">
    <property type="entry name" value="pentatricopeptide repeat-containing protein At2g33680"/>
    <property type="match status" value="1"/>
</dbReference>
<dbReference type="Gene3D" id="1.25.40.10">
    <property type="entry name" value="Tetratricopeptide repeat domain"/>
    <property type="match status" value="4"/>
</dbReference>
<dbReference type="InterPro" id="IPR011990">
    <property type="entry name" value="TPR-like_helical_dom_sf"/>
</dbReference>
<dbReference type="Pfam" id="PF13041">
    <property type="entry name" value="PPR_2"/>
    <property type="match status" value="3"/>
</dbReference>
<comment type="caution">
    <text evidence="4">The sequence shown here is derived from an EMBL/GenBank/DDBJ whole genome shotgun (WGS) entry which is preliminary data.</text>
</comment>
<keyword evidence="1" id="KW-0677">Repeat</keyword>
<dbReference type="FunFam" id="1.25.40.10:FF:000285">
    <property type="entry name" value="Pentatricopeptide repeat-containing protein, chloroplastic"/>
    <property type="match status" value="1"/>
</dbReference>
<feature type="region of interest" description="Disordered" evidence="3">
    <location>
        <begin position="594"/>
        <end position="638"/>
    </location>
</feature>
<feature type="repeat" description="PPR" evidence="2">
    <location>
        <begin position="463"/>
        <end position="497"/>
    </location>
</feature>
<evidence type="ECO:0000313" key="4">
    <source>
        <dbReference type="EMBL" id="CAI0452940.1"/>
    </source>
</evidence>
<dbReference type="PANTHER" id="PTHR24015">
    <property type="entry name" value="OS07G0578800 PROTEIN-RELATED"/>
    <property type="match status" value="1"/>
</dbReference>
<evidence type="ECO:0000256" key="3">
    <source>
        <dbReference type="SAM" id="MobiDB-lite"/>
    </source>
</evidence>
<proteinExistence type="predicted"/>
<evidence type="ECO:0000313" key="5">
    <source>
        <dbReference type="Proteomes" id="UP001154282"/>
    </source>
</evidence>
<dbReference type="Pfam" id="PF01535">
    <property type="entry name" value="PPR"/>
    <property type="match status" value="2"/>
</dbReference>
<feature type="repeat" description="PPR" evidence="2">
    <location>
        <begin position="260"/>
        <end position="294"/>
    </location>
</feature>
<dbReference type="NCBIfam" id="TIGR00756">
    <property type="entry name" value="PPR"/>
    <property type="match status" value="4"/>
</dbReference>
<feature type="compositionally biased region" description="Polar residues" evidence="3">
    <location>
        <begin position="604"/>
        <end position="615"/>
    </location>
</feature>
<dbReference type="InterPro" id="IPR002885">
    <property type="entry name" value="PPR_rpt"/>
</dbReference>
<evidence type="ECO:0000256" key="2">
    <source>
        <dbReference type="PROSITE-ProRule" id="PRU00708"/>
    </source>
</evidence>
<feature type="compositionally biased region" description="Basic and acidic residues" evidence="3">
    <location>
        <begin position="627"/>
        <end position="637"/>
    </location>
</feature>
<evidence type="ECO:0008006" key="6">
    <source>
        <dbReference type="Google" id="ProtNLM"/>
    </source>
</evidence>
<dbReference type="GO" id="GO:0099402">
    <property type="term" value="P:plant organ development"/>
    <property type="evidence" value="ECO:0007669"/>
    <property type="project" value="UniProtKB-ARBA"/>
</dbReference>
<feature type="compositionally biased region" description="Basic and acidic residues" evidence="3">
    <location>
        <begin position="594"/>
        <end position="603"/>
    </location>
</feature>
<gene>
    <name evidence="4" type="ORF">LITE_LOCUS31405</name>
</gene>
<evidence type="ECO:0000256" key="1">
    <source>
        <dbReference type="ARBA" id="ARBA00022737"/>
    </source>
</evidence>
<accession>A0AAV0N368</accession>
<feature type="repeat" description="PPR" evidence="2">
    <location>
        <begin position="159"/>
        <end position="193"/>
    </location>
</feature>
<name>A0AAV0N368_9ROSI</name>
<keyword evidence="5" id="KW-1185">Reference proteome</keyword>
<dbReference type="PANTHER" id="PTHR24015:SF344">
    <property type="entry name" value="OS07G0203900 PROTEIN"/>
    <property type="match status" value="1"/>
</dbReference>
<protein>
    <recommendedName>
        <fullName evidence="6">Pentatricopeptide repeat-containing protein</fullName>
    </recommendedName>
</protein>
<dbReference type="EMBL" id="CAMGYJ010000007">
    <property type="protein sequence ID" value="CAI0452940.1"/>
    <property type="molecule type" value="Genomic_DNA"/>
</dbReference>
<organism evidence="4 5">
    <name type="scientific">Linum tenue</name>
    <dbReference type="NCBI Taxonomy" id="586396"/>
    <lineage>
        <taxon>Eukaryota</taxon>
        <taxon>Viridiplantae</taxon>
        <taxon>Streptophyta</taxon>
        <taxon>Embryophyta</taxon>
        <taxon>Tracheophyta</taxon>
        <taxon>Spermatophyta</taxon>
        <taxon>Magnoliopsida</taxon>
        <taxon>eudicotyledons</taxon>
        <taxon>Gunneridae</taxon>
        <taxon>Pentapetalae</taxon>
        <taxon>rosids</taxon>
        <taxon>fabids</taxon>
        <taxon>Malpighiales</taxon>
        <taxon>Linaceae</taxon>
        <taxon>Linum</taxon>
    </lineage>
</organism>
<dbReference type="PROSITE" id="PS51375">
    <property type="entry name" value="PPR"/>
    <property type="match status" value="4"/>
</dbReference>
<sequence>MISRRRTYIRRAPGLFSCSFCRLSTSARRYNSSKPLKPAWLLISSRRCFASFRPEWAYRLEKSQAFEECDTKQQRSAELGLLAGFHIAGSLTDPYFINKAVSFCAKSASFLAGIQLHSPIVKLGFTSNVCVSSAVVYMYSKCGDIQSAQKIFDEMPARNVVTWNSLISGYLDANFSKVAVQLFVEMLRQENSVTPFSLSSCLVSCSQLEDRDLGEQLHSISLKAGFGSHVVVGTGLIDMYSKSCSVGLSKLVFDRIVDKNLITWTSMVTAYSQNEEPCEAMMLVREMMQLGLKLNGVTFNSLLSSFSTPDHLECCKQVHCCIIRQGLESNEYITATLVTVYSKCSRSLEEFVKACSGVAIWDQVSWNAVIAGYCNLECEKEAFRCFCEMRQAGTDGDFYTFTSLVGVIGSSSFLEEGREVHALISKTRYASSLHVQNGLVSMYARCGAIDESKRIFWSMPKHDVVSWNSLLTACAHHGYGKEAVELFEEMRKSKTKPDATTFLVVLSACSHVGFVDQGLEYFDLLKSDVSVGPPTLEHYANVVDIFGRAGYIKEAETFVSNIPLKPGSTVYKALLSASLVHECREWLLETRTSRGSKVKESSNSERTPTGKSSPSPGCATPSASGLRRSERSLKKDTTPSLPNVNICILEILFWKTITDEDNSLSKRKINEANLDAADAMVSNKDASISLSVAVSLQDHSQENCTLDTCARGIKRQRSNVLLGDALLLSVGFVLEYGSLAKVSCLPAGLGPGLDYHHLDAVNNLSGYWHKGTNAVILDEQFELDANHNKILLNRILAEAFRSKFMDIRACNSPGVMQCRCCFHFHAAIATDGFTAYARMLRTLIFCCSFSPFDAGWGPNWRYSADCQCFTFSFHNHHL</sequence>
<reference evidence="4" key="1">
    <citation type="submission" date="2022-08" db="EMBL/GenBank/DDBJ databases">
        <authorList>
            <person name="Gutierrez-Valencia J."/>
        </authorList>
    </citation>
    <scope>NUCLEOTIDE SEQUENCE</scope>
</reference>
<dbReference type="InterPro" id="IPR046960">
    <property type="entry name" value="PPR_At4g14850-like_plant"/>
</dbReference>